<reference evidence="1 2" key="1">
    <citation type="submission" date="2013-11" db="EMBL/GenBank/DDBJ databases">
        <title>The Damaraland mole rat (Fukomys damarensis) genome and evolution of African mole rats.</title>
        <authorList>
            <person name="Gladyshev V.N."/>
            <person name="Fang X."/>
        </authorList>
    </citation>
    <scope>NUCLEOTIDE SEQUENCE [LARGE SCALE GENOMIC DNA]</scope>
    <source>
        <tissue evidence="1">Liver</tissue>
    </source>
</reference>
<name>A0A091DB93_FUKDA</name>
<organism evidence="1 2">
    <name type="scientific">Fukomys damarensis</name>
    <name type="common">Damaraland mole rat</name>
    <name type="synonym">Cryptomys damarensis</name>
    <dbReference type="NCBI Taxonomy" id="885580"/>
    <lineage>
        <taxon>Eukaryota</taxon>
        <taxon>Metazoa</taxon>
        <taxon>Chordata</taxon>
        <taxon>Craniata</taxon>
        <taxon>Vertebrata</taxon>
        <taxon>Euteleostomi</taxon>
        <taxon>Mammalia</taxon>
        <taxon>Eutheria</taxon>
        <taxon>Euarchontoglires</taxon>
        <taxon>Glires</taxon>
        <taxon>Rodentia</taxon>
        <taxon>Hystricomorpha</taxon>
        <taxon>Bathyergidae</taxon>
        <taxon>Fukomys</taxon>
    </lineage>
</organism>
<protein>
    <submittedName>
        <fullName evidence="1">Uncharacterized protein</fullName>
    </submittedName>
</protein>
<gene>
    <name evidence="1" type="ORF">H920_10837</name>
</gene>
<dbReference type="AlphaFoldDB" id="A0A091DB93"/>
<sequence length="103" mass="11710">MGVFQGRLHSYLPYWIRWCTVKEVVDLPAGHEQVARETSEAFFTGSGSEQSGRLWTHQIFESGKQSLDICTAYADLAKPTNDHLITFTDNSVNLVLYSLRLMK</sequence>
<accession>A0A091DB93</accession>
<dbReference type="Proteomes" id="UP000028990">
    <property type="component" value="Unassembled WGS sequence"/>
</dbReference>
<dbReference type="EMBL" id="KN122864">
    <property type="protein sequence ID" value="KFO27718.1"/>
    <property type="molecule type" value="Genomic_DNA"/>
</dbReference>
<keyword evidence="2" id="KW-1185">Reference proteome</keyword>
<proteinExistence type="predicted"/>
<evidence type="ECO:0000313" key="1">
    <source>
        <dbReference type="EMBL" id="KFO27718.1"/>
    </source>
</evidence>
<evidence type="ECO:0000313" key="2">
    <source>
        <dbReference type="Proteomes" id="UP000028990"/>
    </source>
</evidence>